<gene>
    <name evidence="1" type="ORF">COCCADRAFT_88351</name>
</gene>
<dbReference type="GeneID" id="19152548"/>
<organism evidence="1 2">
    <name type="scientific">Cochliobolus carbonum (strain 26-R-13)</name>
    <name type="common">Maize leaf spot fungus</name>
    <name type="synonym">Bipolaris zeicola</name>
    <dbReference type="NCBI Taxonomy" id="930089"/>
    <lineage>
        <taxon>Eukaryota</taxon>
        <taxon>Fungi</taxon>
        <taxon>Dikarya</taxon>
        <taxon>Ascomycota</taxon>
        <taxon>Pezizomycotina</taxon>
        <taxon>Dothideomycetes</taxon>
        <taxon>Pleosporomycetidae</taxon>
        <taxon>Pleosporales</taxon>
        <taxon>Pleosporineae</taxon>
        <taxon>Pleosporaceae</taxon>
        <taxon>Bipolaris</taxon>
    </lineage>
</organism>
<protein>
    <submittedName>
        <fullName evidence="1">Uncharacterized protein</fullName>
    </submittedName>
</protein>
<keyword evidence="2" id="KW-1185">Reference proteome</keyword>
<dbReference type="EMBL" id="KI964562">
    <property type="protein sequence ID" value="EUC36350.1"/>
    <property type="molecule type" value="Genomic_DNA"/>
</dbReference>
<name>W6YF95_COCC2</name>
<dbReference type="HOGENOM" id="CLU_2196479_0_0_1"/>
<evidence type="ECO:0000313" key="1">
    <source>
        <dbReference type="EMBL" id="EUC36350.1"/>
    </source>
</evidence>
<dbReference type="RefSeq" id="XP_007709306.1">
    <property type="nucleotide sequence ID" value="XM_007711116.1"/>
</dbReference>
<sequence>MARLEYLRRHGHGHGHRLRLPLGFSAPAVSATATATAAAAMAGAATMAVAVPRAPHAARTCRLPWPSLPPPPPPRNISGHVKRARIARILSPNLLRQNIFPESAQALV</sequence>
<reference evidence="1 2" key="1">
    <citation type="journal article" date="2013" name="PLoS Genet.">
        <title>Comparative genome structure, secondary metabolite, and effector coding capacity across Cochliobolus pathogens.</title>
        <authorList>
            <person name="Condon B.J."/>
            <person name="Leng Y."/>
            <person name="Wu D."/>
            <person name="Bushley K.E."/>
            <person name="Ohm R.A."/>
            <person name="Otillar R."/>
            <person name="Martin J."/>
            <person name="Schackwitz W."/>
            <person name="Grimwood J."/>
            <person name="MohdZainudin N."/>
            <person name="Xue C."/>
            <person name="Wang R."/>
            <person name="Manning V.A."/>
            <person name="Dhillon B."/>
            <person name="Tu Z.J."/>
            <person name="Steffenson B.J."/>
            <person name="Salamov A."/>
            <person name="Sun H."/>
            <person name="Lowry S."/>
            <person name="LaButti K."/>
            <person name="Han J."/>
            <person name="Copeland A."/>
            <person name="Lindquist E."/>
            <person name="Barry K."/>
            <person name="Schmutz J."/>
            <person name="Baker S.E."/>
            <person name="Ciuffetti L.M."/>
            <person name="Grigoriev I.V."/>
            <person name="Zhong S."/>
            <person name="Turgeon B.G."/>
        </authorList>
    </citation>
    <scope>NUCLEOTIDE SEQUENCE [LARGE SCALE GENOMIC DNA]</scope>
    <source>
        <strain evidence="1 2">26-R-13</strain>
    </source>
</reference>
<accession>W6YF95</accession>
<dbReference type="KEGG" id="bze:COCCADRAFT_88351"/>
<dbReference type="AlphaFoldDB" id="W6YF95"/>
<proteinExistence type="predicted"/>
<evidence type="ECO:0000313" key="2">
    <source>
        <dbReference type="Proteomes" id="UP000053841"/>
    </source>
</evidence>
<dbReference type="Proteomes" id="UP000053841">
    <property type="component" value="Unassembled WGS sequence"/>
</dbReference>